<keyword evidence="2" id="KW-1185">Reference proteome</keyword>
<gene>
    <name evidence="1" type="ORF">Sjap_012741</name>
</gene>
<dbReference type="Proteomes" id="UP001417504">
    <property type="component" value="Unassembled WGS sequence"/>
</dbReference>
<evidence type="ECO:0000313" key="1">
    <source>
        <dbReference type="EMBL" id="KAK9123139.1"/>
    </source>
</evidence>
<proteinExistence type="predicted"/>
<accession>A0AAP0IWM6</accession>
<reference evidence="1 2" key="1">
    <citation type="submission" date="2024-01" db="EMBL/GenBank/DDBJ databases">
        <title>Genome assemblies of Stephania.</title>
        <authorList>
            <person name="Yang L."/>
        </authorList>
    </citation>
    <scope>NUCLEOTIDE SEQUENCE [LARGE SCALE GENOMIC DNA]</scope>
    <source>
        <strain evidence="1">QJT</strain>
        <tissue evidence="1">Leaf</tissue>
    </source>
</reference>
<comment type="caution">
    <text evidence="1">The sequence shown here is derived from an EMBL/GenBank/DDBJ whole genome shotgun (WGS) entry which is preliminary data.</text>
</comment>
<organism evidence="1 2">
    <name type="scientific">Stephania japonica</name>
    <dbReference type="NCBI Taxonomy" id="461633"/>
    <lineage>
        <taxon>Eukaryota</taxon>
        <taxon>Viridiplantae</taxon>
        <taxon>Streptophyta</taxon>
        <taxon>Embryophyta</taxon>
        <taxon>Tracheophyta</taxon>
        <taxon>Spermatophyta</taxon>
        <taxon>Magnoliopsida</taxon>
        <taxon>Ranunculales</taxon>
        <taxon>Menispermaceae</taxon>
        <taxon>Menispermoideae</taxon>
        <taxon>Cissampelideae</taxon>
        <taxon>Stephania</taxon>
    </lineage>
</organism>
<protein>
    <submittedName>
        <fullName evidence="1">Uncharacterized protein</fullName>
    </submittedName>
</protein>
<dbReference type="EMBL" id="JBBNAE010000005">
    <property type="protein sequence ID" value="KAK9123139.1"/>
    <property type="molecule type" value="Genomic_DNA"/>
</dbReference>
<evidence type="ECO:0000313" key="2">
    <source>
        <dbReference type="Proteomes" id="UP001417504"/>
    </source>
</evidence>
<dbReference type="AlphaFoldDB" id="A0AAP0IWM6"/>
<sequence>MTNQFAEILTNMSNQFAEALRLERLCPHFAAMTPLQKPSQQKTVSHSKT</sequence>
<name>A0AAP0IWM6_9MAGN</name>